<dbReference type="AlphaFoldDB" id="A0A060HEH3"/>
<dbReference type="KEGG" id="nvn:NVIE_008490"/>
<dbReference type="OrthoDB" id="11410at2157"/>
<dbReference type="InterPro" id="IPR057527">
    <property type="entry name" value="HVO_A0261-like_N"/>
</dbReference>
<name>A0A060HEH3_9ARCH</name>
<dbReference type="Gene3D" id="1.10.10.10">
    <property type="entry name" value="Winged helix-like DNA-binding domain superfamily/Winged helix DNA-binding domain"/>
    <property type="match status" value="1"/>
</dbReference>
<keyword evidence="1" id="KW-0175">Coiled coil</keyword>
<dbReference type="InterPro" id="IPR036390">
    <property type="entry name" value="WH_DNA-bd_sf"/>
</dbReference>
<feature type="domain" description="HVO-A0261-like N-terminal" evidence="2">
    <location>
        <begin position="20"/>
        <end position="93"/>
    </location>
</feature>
<protein>
    <submittedName>
        <fullName evidence="3">Putative transcriptional regulator, ArsR family</fullName>
    </submittedName>
</protein>
<accession>A0A060HEH3</accession>
<dbReference type="HOGENOM" id="CLU_062767_3_0_2"/>
<evidence type="ECO:0000259" key="2">
    <source>
        <dbReference type="Pfam" id="PF25213"/>
    </source>
</evidence>
<evidence type="ECO:0000313" key="4">
    <source>
        <dbReference type="Proteomes" id="UP000027093"/>
    </source>
</evidence>
<dbReference type="RefSeq" id="WP_075054156.1">
    <property type="nucleotide sequence ID" value="NZ_CP007536.1"/>
</dbReference>
<gene>
    <name evidence="3" type="ORF">NVIE_008490</name>
</gene>
<evidence type="ECO:0000313" key="3">
    <source>
        <dbReference type="EMBL" id="AIC15069.1"/>
    </source>
</evidence>
<dbReference type="STRING" id="926571.NVIE_008490"/>
<reference evidence="3 4" key="1">
    <citation type="journal article" date="2014" name="Int. J. Syst. Evol. Microbiol.">
        <title>Nitrososphaera viennensis gen. nov., sp. nov., an aerobic and mesophilic, ammonia-oxidizing archaeon from soil and a member of the archaeal phylum Thaumarchaeota.</title>
        <authorList>
            <person name="Stieglmeier M."/>
            <person name="Klingl A."/>
            <person name="Alves R.J."/>
            <person name="Rittmann S.K."/>
            <person name="Melcher M."/>
            <person name="Leisch N."/>
            <person name="Schleper C."/>
        </authorList>
    </citation>
    <scope>NUCLEOTIDE SEQUENCE [LARGE SCALE GENOMIC DNA]</scope>
    <source>
        <strain evidence="3">EN76</strain>
    </source>
</reference>
<dbReference type="InterPro" id="IPR036388">
    <property type="entry name" value="WH-like_DNA-bd_sf"/>
</dbReference>
<evidence type="ECO:0000256" key="1">
    <source>
        <dbReference type="SAM" id="Coils"/>
    </source>
</evidence>
<dbReference type="Proteomes" id="UP000027093">
    <property type="component" value="Chromosome"/>
</dbReference>
<dbReference type="EMBL" id="CP007536">
    <property type="protein sequence ID" value="AIC15069.1"/>
    <property type="molecule type" value="Genomic_DNA"/>
</dbReference>
<keyword evidence="4" id="KW-1185">Reference proteome</keyword>
<organism evidence="3 4">
    <name type="scientific">Nitrososphaera viennensis EN76</name>
    <dbReference type="NCBI Taxonomy" id="926571"/>
    <lineage>
        <taxon>Archaea</taxon>
        <taxon>Nitrososphaerota</taxon>
        <taxon>Nitrososphaeria</taxon>
        <taxon>Nitrososphaerales</taxon>
        <taxon>Nitrososphaeraceae</taxon>
        <taxon>Nitrososphaera</taxon>
    </lineage>
</organism>
<sequence length="276" mass="32144">MPSAHDEDLVSAYANTEKTFFELASEQRLSILFRLNEKKAKISQLAKDLNITMQEAHRNVNRLQDAGLIEKDPEGIFSLTTFGNTIIKQIPTFNYLSKHKEYFSEHILGELPFKFIMRLGALDQCEFVKGVVAILERWKDIYREADEYIYEIVPQVPIDLIEPALSRVKEKGVKYSYVLPKNVIIPKGRKDLLKKLGHSELLTKGAIERRMVDRVQVAVILNEKQAAVMFPTQKGETDMNMIFFSTDPLFHEWCLDYFRYRWYGSDIFDESHLKEI</sequence>
<dbReference type="GeneID" id="74946114"/>
<proteinExistence type="predicted"/>
<feature type="coiled-coil region" evidence="1">
    <location>
        <begin position="35"/>
        <end position="66"/>
    </location>
</feature>
<dbReference type="InterPro" id="IPR011991">
    <property type="entry name" value="ArsR-like_HTH"/>
</dbReference>
<dbReference type="SUPFAM" id="SSF46785">
    <property type="entry name" value="Winged helix' DNA-binding domain"/>
    <property type="match status" value="1"/>
</dbReference>
<dbReference type="CDD" id="cd00090">
    <property type="entry name" value="HTH_ARSR"/>
    <property type="match status" value="1"/>
</dbReference>
<dbReference type="Pfam" id="PF25213">
    <property type="entry name" value="HVO_A0261_N"/>
    <property type="match status" value="1"/>
</dbReference>